<sequence>MNWSNTSYHYTISVIKGIVGGFQYSLDRKCNTKRWALMELEELGTSNWGFSNLKTRLIDNAIRKAIKYVKNANMSNCQVSTMYHSGFRHVPGYFKGLAEFKSAGIH</sequence>
<name>A0A8S5NWT9_9CAUD</name>
<organism evidence="1">
    <name type="scientific">Myoviridae sp. ctj994</name>
    <dbReference type="NCBI Taxonomy" id="2825160"/>
    <lineage>
        <taxon>Viruses</taxon>
        <taxon>Duplodnaviria</taxon>
        <taxon>Heunggongvirae</taxon>
        <taxon>Uroviricota</taxon>
        <taxon>Caudoviricetes</taxon>
    </lineage>
</organism>
<reference evidence="1" key="1">
    <citation type="journal article" date="2021" name="Proc. Natl. Acad. Sci. U.S.A.">
        <title>A Catalog of Tens of Thousands of Viruses from Human Metagenomes Reveals Hidden Associations with Chronic Diseases.</title>
        <authorList>
            <person name="Tisza M.J."/>
            <person name="Buck C.B."/>
        </authorList>
    </citation>
    <scope>NUCLEOTIDE SEQUENCE</scope>
    <source>
        <strain evidence="1">Ctj994</strain>
    </source>
</reference>
<protein>
    <submittedName>
        <fullName evidence="1">Uncharacterized protein</fullName>
    </submittedName>
</protein>
<dbReference type="EMBL" id="BK015278">
    <property type="protein sequence ID" value="DAD99246.1"/>
    <property type="molecule type" value="Genomic_DNA"/>
</dbReference>
<accession>A0A8S5NWT9</accession>
<proteinExistence type="predicted"/>
<evidence type="ECO:0000313" key="1">
    <source>
        <dbReference type="EMBL" id="DAD99246.1"/>
    </source>
</evidence>